<feature type="region of interest" description="Disordered" evidence="1">
    <location>
        <begin position="46"/>
        <end position="114"/>
    </location>
</feature>
<evidence type="ECO:0000256" key="1">
    <source>
        <dbReference type="SAM" id="MobiDB-lite"/>
    </source>
</evidence>
<dbReference type="Proteomes" id="UP001497644">
    <property type="component" value="Chromosome 3"/>
</dbReference>
<dbReference type="EMBL" id="OZ034826">
    <property type="protein sequence ID" value="CAL1682257.1"/>
    <property type="molecule type" value="Genomic_DNA"/>
</dbReference>
<proteinExistence type="predicted"/>
<evidence type="ECO:0000313" key="2">
    <source>
        <dbReference type="EMBL" id="CAL1682257.1"/>
    </source>
</evidence>
<feature type="compositionally biased region" description="Low complexity" evidence="1">
    <location>
        <begin position="48"/>
        <end position="58"/>
    </location>
</feature>
<organism evidence="2 3">
    <name type="scientific">Lasius platythorax</name>
    <dbReference type="NCBI Taxonomy" id="488582"/>
    <lineage>
        <taxon>Eukaryota</taxon>
        <taxon>Metazoa</taxon>
        <taxon>Ecdysozoa</taxon>
        <taxon>Arthropoda</taxon>
        <taxon>Hexapoda</taxon>
        <taxon>Insecta</taxon>
        <taxon>Pterygota</taxon>
        <taxon>Neoptera</taxon>
        <taxon>Endopterygota</taxon>
        <taxon>Hymenoptera</taxon>
        <taxon>Apocrita</taxon>
        <taxon>Aculeata</taxon>
        <taxon>Formicoidea</taxon>
        <taxon>Formicidae</taxon>
        <taxon>Formicinae</taxon>
        <taxon>Lasius</taxon>
        <taxon>Lasius</taxon>
    </lineage>
</organism>
<protein>
    <submittedName>
        <fullName evidence="2">Uncharacterized protein</fullName>
    </submittedName>
</protein>
<gene>
    <name evidence="2" type="ORF">LPLAT_LOCUS8106</name>
</gene>
<name>A0AAV2NT40_9HYME</name>
<dbReference type="AlphaFoldDB" id="A0AAV2NT40"/>
<feature type="compositionally biased region" description="Basic and acidic residues" evidence="1">
    <location>
        <begin position="59"/>
        <end position="84"/>
    </location>
</feature>
<evidence type="ECO:0000313" key="3">
    <source>
        <dbReference type="Proteomes" id="UP001497644"/>
    </source>
</evidence>
<keyword evidence="3" id="KW-1185">Reference proteome</keyword>
<reference evidence="2" key="1">
    <citation type="submission" date="2024-04" db="EMBL/GenBank/DDBJ databases">
        <authorList>
            <consortium name="Molecular Ecology Group"/>
        </authorList>
    </citation>
    <scope>NUCLEOTIDE SEQUENCE</scope>
</reference>
<accession>A0AAV2NT40</accession>
<sequence length="114" mass="12902">MRVCVCCIESSGANTDGSPSAKFSAMLRNPERFAITRIGLGRFHAGYSSHESSASPDSDFLKEGSSRRESHEWERNHPREKDRSVGPSIRRKGKQPRDFYQNDSTPDDEGWKQL</sequence>